<accession>A0ABQ2ARY0</accession>
<proteinExistence type="predicted"/>
<reference evidence="3" key="1">
    <citation type="journal article" date="2019" name="Int. J. Syst. Evol. Microbiol.">
        <title>The Global Catalogue of Microorganisms (GCM) 10K type strain sequencing project: providing services to taxonomists for standard genome sequencing and annotation.</title>
        <authorList>
            <consortium name="The Broad Institute Genomics Platform"/>
            <consortium name="The Broad Institute Genome Sequencing Center for Infectious Disease"/>
            <person name="Wu L."/>
            <person name="Ma J."/>
        </authorList>
    </citation>
    <scope>NUCLEOTIDE SEQUENCE [LARGE SCALE GENOMIC DNA]</scope>
    <source>
        <strain evidence="3">CGMCC 1.12778</strain>
    </source>
</reference>
<keyword evidence="1" id="KW-0812">Transmembrane</keyword>
<evidence type="ECO:0000256" key="1">
    <source>
        <dbReference type="SAM" id="Phobius"/>
    </source>
</evidence>
<evidence type="ECO:0000313" key="2">
    <source>
        <dbReference type="EMBL" id="GGH96374.1"/>
    </source>
</evidence>
<keyword evidence="1" id="KW-0472">Membrane</keyword>
<feature type="transmembrane region" description="Helical" evidence="1">
    <location>
        <begin position="26"/>
        <end position="50"/>
    </location>
</feature>
<dbReference type="EMBL" id="BMFW01000010">
    <property type="protein sequence ID" value="GGH96374.1"/>
    <property type="molecule type" value="Genomic_DNA"/>
</dbReference>
<dbReference type="Proteomes" id="UP000643279">
    <property type="component" value="Unassembled WGS sequence"/>
</dbReference>
<name>A0ABQ2ARY0_9MICC</name>
<keyword evidence="1" id="KW-1133">Transmembrane helix</keyword>
<sequence>MVYAANDPGRAIVLGYESDGVWFRGVGVVLTVLFGAIGLVFVLLVGTAVLRAKSMARATKKTV</sequence>
<organism evidence="2 3">
    <name type="scientific">Arthrobacter liuii</name>
    <dbReference type="NCBI Taxonomy" id="1476996"/>
    <lineage>
        <taxon>Bacteria</taxon>
        <taxon>Bacillati</taxon>
        <taxon>Actinomycetota</taxon>
        <taxon>Actinomycetes</taxon>
        <taxon>Micrococcales</taxon>
        <taxon>Micrococcaceae</taxon>
        <taxon>Arthrobacter</taxon>
    </lineage>
</organism>
<evidence type="ECO:0000313" key="3">
    <source>
        <dbReference type="Proteomes" id="UP000643279"/>
    </source>
</evidence>
<gene>
    <name evidence="2" type="ORF">GCM10007170_24070</name>
</gene>
<comment type="caution">
    <text evidence="2">The sequence shown here is derived from an EMBL/GenBank/DDBJ whole genome shotgun (WGS) entry which is preliminary data.</text>
</comment>
<protein>
    <submittedName>
        <fullName evidence="2">Uncharacterized protein</fullName>
    </submittedName>
</protein>
<keyword evidence="3" id="KW-1185">Reference proteome</keyword>
<dbReference type="RefSeq" id="WP_188571838.1">
    <property type="nucleotide sequence ID" value="NZ_BMFW01000010.1"/>
</dbReference>